<dbReference type="EMBL" id="FRCP01000011">
    <property type="protein sequence ID" value="SHM51434.1"/>
    <property type="molecule type" value="Genomic_DNA"/>
</dbReference>
<reference evidence="2 3" key="1">
    <citation type="submission" date="2016-11" db="EMBL/GenBank/DDBJ databases">
        <authorList>
            <person name="Jaros S."/>
            <person name="Januszkiewicz K."/>
            <person name="Wedrychowicz H."/>
        </authorList>
    </citation>
    <scope>NUCLEOTIDE SEQUENCE [LARGE SCALE GENOMIC DNA]</scope>
    <source>
        <strain evidence="2 3">DSM 15930</strain>
    </source>
</reference>
<dbReference type="AlphaFoldDB" id="A0A1M7JEL8"/>
<evidence type="ECO:0000313" key="3">
    <source>
        <dbReference type="Proteomes" id="UP000184038"/>
    </source>
</evidence>
<sequence length="39" mass="4492">MMEKERYFWIDIDTNGNQTDDSSSEDSSEEETSTQGLKS</sequence>
<dbReference type="Proteomes" id="UP000184038">
    <property type="component" value="Unassembled WGS sequence"/>
</dbReference>
<accession>A0A1M7JEL8</accession>
<evidence type="ECO:0000313" key="2">
    <source>
        <dbReference type="EMBL" id="SHM51434.1"/>
    </source>
</evidence>
<feature type="compositionally biased region" description="Acidic residues" evidence="1">
    <location>
        <begin position="22"/>
        <end position="32"/>
    </location>
</feature>
<gene>
    <name evidence="2" type="ORF">SAMN02746066_02225</name>
</gene>
<name>A0A1M7JEL8_9FIRM</name>
<feature type="region of interest" description="Disordered" evidence="1">
    <location>
        <begin position="1"/>
        <end position="39"/>
    </location>
</feature>
<protein>
    <submittedName>
        <fullName evidence="2">Uncharacterized protein</fullName>
    </submittedName>
</protein>
<keyword evidence="3" id="KW-1185">Reference proteome</keyword>
<evidence type="ECO:0000256" key="1">
    <source>
        <dbReference type="SAM" id="MobiDB-lite"/>
    </source>
</evidence>
<dbReference type="STRING" id="1120996.SAMN02746066_02225"/>
<organism evidence="2 3">
    <name type="scientific">Anaerosporobacter mobilis DSM 15930</name>
    <dbReference type="NCBI Taxonomy" id="1120996"/>
    <lineage>
        <taxon>Bacteria</taxon>
        <taxon>Bacillati</taxon>
        <taxon>Bacillota</taxon>
        <taxon>Clostridia</taxon>
        <taxon>Lachnospirales</taxon>
        <taxon>Lachnospiraceae</taxon>
        <taxon>Anaerosporobacter</taxon>
    </lineage>
</organism>
<proteinExistence type="predicted"/>